<name>A0A316UBR6_9BASI</name>
<dbReference type="EMBL" id="KZ819324">
    <property type="protein sequence ID" value="PWN21853.1"/>
    <property type="molecule type" value="Genomic_DNA"/>
</dbReference>
<sequence>MATTAPPPVYPDYDSIPSTSAPQPRPSRIPAPILHLFSLFPLVTFPAPSSHESPPTTLPPAIPQLNVLPGHVRTDAQGQSRTTWTSRDVRCLTSQVEFLFRKVDFETRQLEREEAWGPKVRGLPFVHLPQARPSRSGTATPPAAVAASSAAPPRLLAADSIPTWVETLAPFPYERAETGREASEPYPSPTAKAEAEMWTTLLQKGVMAAVLLAQLSCETPPSSHKPFFSSQVQSHLANQYLAREGNLINSLSSSASASTSLSRWSSFVPGMSFSWIGLGVSGIGSSNDDGEEGTGTEVTSAAWPEELDVDAVIAEGVDGIQAVGKKMARQSDGKEWFLGAR</sequence>
<dbReference type="OrthoDB" id="198787at2759"/>
<evidence type="ECO:0000313" key="2">
    <source>
        <dbReference type="EMBL" id="PWN21853.1"/>
    </source>
</evidence>
<dbReference type="Proteomes" id="UP000245942">
    <property type="component" value="Unassembled WGS sequence"/>
</dbReference>
<feature type="region of interest" description="Disordered" evidence="1">
    <location>
        <begin position="1"/>
        <end position="27"/>
    </location>
</feature>
<feature type="compositionally biased region" description="Pro residues" evidence="1">
    <location>
        <begin position="1"/>
        <end position="10"/>
    </location>
</feature>
<organism evidence="2 3">
    <name type="scientific">Pseudomicrostroma glucosiphilum</name>
    <dbReference type="NCBI Taxonomy" id="1684307"/>
    <lineage>
        <taxon>Eukaryota</taxon>
        <taxon>Fungi</taxon>
        <taxon>Dikarya</taxon>
        <taxon>Basidiomycota</taxon>
        <taxon>Ustilaginomycotina</taxon>
        <taxon>Exobasidiomycetes</taxon>
        <taxon>Microstromatales</taxon>
        <taxon>Microstromatales incertae sedis</taxon>
        <taxon>Pseudomicrostroma</taxon>
    </lineage>
</organism>
<gene>
    <name evidence="2" type="ORF">BCV69DRAFT_281766</name>
</gene>
<proteinExistence type="predicted"/>
<evidence type="ECO:0000256" key="1">
    <source>
        <dbReference type="SAM" id="MobiDB-lite"/>
    </source>
</evidence>
<dbReference type="AlphaFoldDB" id="A0A316UBR6"/>
<protein>
    <submittedName>
        <fullName evidence="2">Uncharacterized protein</fullName>
    </submittedName>
</protein>
<reference evidence="2 3" key="1">
    <citation type="journal article" date="2018" name="Mol. Biol. Evol.">
        <title>Broad Genomic Sampling Reveals a Smut Pathogenic Ancestry of the Fungal Clade Ustilaginomycotina.</title>
        <authorList>
            <person name="Kijpornyongpan T."/>
            <person name="Mondo S.J."/>
            <person name="Barry K."/>
            <person name="Sandor L."/>
            <person name="Lee J."/>
            <person name="Lipzen A."/>
            <person name="Pangilinan J."/>
            <person name="LaButti K."/>
            <person name="Hainaut M."/>
            <person name="Henrissat B."/>
            <person name="Grigoriev I.V."/>
            <person name="Spatafora J.W."/>
            <person name="Aime M.C."/>
        </authorList>
    </citation>
    <scope>NUCLEOTIDE SEQUENCE [LARGE SCALE GENOMIC DNA]</scope>
    <source>
        <strain evidence="2 3">MCA 4718</strain>
    </source>
</reference>
<dbReference type="GeneID" id="37013838"/>
<evidence type="ECO:0000313" key="3">
    <source>
        <dbReference type="Proteomes" id="UP000245942"/>
    </source>
</evidence>
<keyword evidence="3" id="KW-1185">Reference proteome</keyword>
<accession>A0A316UBR6</accession>
<dbReference type="RefSeq" id="XP_025349013.1">
    <property type="nucleotide sequence ID" value="XM_025492104.1"/>
</dbReference>